<keyword evidence="4" id="KW-1185">Reference proteome</keyword>
<gene>
    <name evidence="3" type="ORF">MEUPH1_LOCUS2205</name>
</gene>
<protein>
    <recommendedName>
        <fullName evidence="2">SAM domain-containing protein</fullName>
    </recommendedName>
</protein>
<dbReference type="Proteomes" id="UP001160148">
    <property type="component" value="Unassembled WGS sequence"/>
</dbReference>
<sequence length="196" mass="22499">MSLIREMEDEVELCKIQGLELILKSINCEKYVSKFEKHGINEHTLILLSADDLRTLDVDNKDIYTILSAINILNKTLKNCEIRLSNDEIQQIQSNICGQLGYIALALSHIHNSITNDENNLSDMLIDNHISAIDAALMLKPYMRAEEKNIENSLKNVFKITTRRKTIMITTTMCMVLVFGLTFRRLNYSLNFNAIF</sequence>
<dbReference type="CDD" id="cd09487">
    <property type="entry name" value="SAM_superfamily"/>
    <property type="match status" value="1"/>
</dbReference>
<evidence type="ECO:0000313" key="4">
    <source>
        <dbReference type="Proteomes" id="UP001160148"/>
    </source>
</evidence>
<accession>A0AAV0VLG7</accession>
<proteinExistence type="predicted"/>
<keyword evidence="1" id="KW-1133">Transmembrane helix</keyword>
<organism evidence="3 4">
    <name type="scientific">Macrosiphum euphorbiae</name>
    <name type="common">potato aphid</name>
    <dbReference type="NCBI Taxonomy" id="13131"/>
    <lineage>
        <taxon>Eukaryota</taxon>
        <taxon>Metazoa</taxon>
        <taxon>Ecdysozoa</taxon>
        <taxon>Arthropoda</taxon>
        <taxon>Hexapoda</taxon>
        <taxon>Insecta</taxon>
        <taxon>Pterygota</taxon>
        <taxon>Neoptera</taxon>
        <taxon>Paraneoptera</taxon>
        <taxon>Hemiptera</taxon>
        <taxon>Sternorrhyncha</taxon>
        <taxon>Aphidomorpha</taxon>
        <taxon>Aphidoidea</taxon>
        <taxon>Aphididae</taxon>
        <taxon>Macrosiphini</taxon>
        <taxon>Macrosiphum</taxon>
    </lineage>
</organism>
<dbReference type="EMBL" id="CARXXK010000001">
    <property type="protein sequence ID" value="CAI6345162.1"/>
    <property type="molecule type" value="Genomic_DNA"/>
</dbReference>
<dbReference type="InterPro" id="IPR013761">
    <property type="entry name" value="SAM/pointed_sf"/>
</dbReference>
<dbReference type="InterPro" id="IPR001660">
    <property type="entry name" value="SAM"/>
</dbReference>
<name>A0AAV0VLG7_9HEMI</name>
<dbReference type="AlphaFoldDB" id="A0AAV0VLG7"/>
<evidence type="ECO:0000256" key="1">
    <source>
        <dbReference type="SAM" id="Phobius"/>
    </source>
</evidence>
<feature type="domain" description="SAM" evidence="2">
    <location>
        <begin position="23"/>
        <end position="72"/>
    </location>
</feature>
<evidence type="ECO:0000313" key="3">
    <source>
        <dbReference type="EMBL" id="CAI6345162.1"/>
    </source>
</evidence>
<evidence type="ECO:0000259" key="2">
    <source>
        <dbReference type="Pfam" id="PF07647"/>
    </source>
</evidence>
<keyword evidence="1" id="KW-0812">Transmembrane</keyword>
<dbReference type="Gene3D" id="1.10.150.50">
    <property type="entry name" value="Transcription Factor, Ets-1"/>
    <property type="match status" value="1"/>
</dbReference>
<keyword evidence="1" id="KW-0472">Membrane</keyword>
<dbReference type="Pfam" id="PF07647">
    <property type="entry name" value="SAM_2"/>
    <property type="match status" value="1"/>
</dbReference>
<dbReference type="SUPFAM" id="SSF47769">
    <property type="entry name" value="SAM/Pointed domain"/>
    <property type="match status" value="1"/>
</dbReference>
<reference evidence="3 4" key="1">
    <citation type="submission" date="2023-01" db="EMBL/GenBank/DDBJ databases">
        <authorList>
            <person name="Whitehead M."/>
        </authorList>
    </citation>
    <scope>NUCLEOTIDE SEQUENCE [LARGE SCALE GENOMIC DNA]</scope>
</reference>
<comment type="caution">
    <text evidence="3">The sequence shown here is derived from an EMBL/GenBank/DDBJ whole genome shotgun (WGS) entry which is preliminary data.</text>
</comment>
<feature type="transmembrane region" description="Helical" evidence="1">
    <location>
        <begin position="166"/>
        <end position="183"/>
    </location>
</feature>